<accession>A0A8D5UJ94</accession>
<sequence>MKEKDLNEDMKEALKYTGVNDFVQFHAGDHDVIVWLKERKWTKKPYEAVKDQVKTDYIMDVSKSMKEEYINELATKYGLVVNTKYFSQTINSSVPDTKTHTGHEHHH</sequence>
<keyword evidence="2" id="KW-1185">Reference proteome</keyword>
<reference evidence="1" key="2">
    <citation type="journal article" date="2021" name="Microbiol. Resour. Announc.">
        <title>Complete Genome Sequence of Polycladomyces abyssicola JIR-001T, Isolated from Hemipelagic Sediment in Deep Seawater.</title>
        <authorList>
            <person name="Tsubouchi T."/>
            <person name="Kaneko Y."/>
        </authorList>
    </citation>
    <scope>NUCLEOTIDE SEQUENCE</scope>
    <source>
        <strain evidence="1">JIR-001</strain>
    </source>
</reference>
<name>A0A8D5UJ94_9BACL</name>
<gene>
    <name evidence="1" type="ORF">JIR001_25930</name>
</gene>
<dbReference type="EMBL" id="AP024601">
    <property type="protein sequence ID" value="BCU82810.1"/>
    <property type="molecule type" value="Genomic_DNA"/>
</dbReference>
<dbReference type="AlphaFoldDB" id="A0A8D5UJ94"/>
<dbReference type="Proteomes" id="UP000677436">
    <property type="component" value="Chromosome"/>
</dbReference>
<dbReference type="KEGG" id="pabs:JIR001_25930"/>
<proteinExistence type="predicted"/>
<evidence type="ECO:0000313" key="1">
    <source>
        <dbReference type="EMBL" id="BCU82810.1"/>
    </source>
</evidence>
<evidence type="ECO:0000313" key="2">
    <source>
        <dbReference type="Proteomes" id="UP000677436"/>
    </source>
</evidence>
<protein>
    <submittedName>
        <fullName evidence="1">Uncharacterized protein</fullName>
    </submittedName>
</protein>
<reference evidence="1" key="1">
    <citation type="journal article" date="2013" name="Int. J. Syst. Evol. Microbiol.">
        <title>Polycladomyces abyssicola gen. nov., sp. nov., a thermophilic filamentous bacterium isolated from hemipelagic sediment.</title>
        <authorList>
            <person name="Tsubouchi T."/>
            <person name="Shimane Y."/>
            <person name="Mori K."/>
            <person name="Usui K."/>
            <person name="Hiraki T."/>
            <person name="Tame A."/>
            <person name="Uematsu K."/>
            <person name="Maruyama T."/>
            <person name="Hatada Y."/>
        </authorList>
    </citation>
    <scope>NUCLEOTIDE SEQUENCE</scope>
    <source>
        <strain evidence="1">JIR-001</strain>
    </source>
</reference>
<organism evidence="1 2">
    <name type="scientific">Polycladomyces abyssicola</name>
    <dbReference type="NCBI Taxonomy" id="1125966"/>
    <lineage>
        <taxon>Bacteria</taxon>
        <taxon>Bacillati</taxon>
        <taxon>Bacillota</taxon>
        <taxon>Bacilli</taxon>
        <taxon>Bacillales</taxon>
        <taxon>Thermoactinomycetaceae</taxon>
        <taxon>Polycladomyces</taxon>
    </lineage>
</organism>
<dbReference type="RefSeq" id="WP_212773108.1">
    <property type="nucleotide sequence ID" value="NZ_AP024601.1"/>
</dbReference>